<proteinExistence type="predicted"/>
<dbReference type="InterPro" id="IPR025553">
    <property type="entry name" value="YppF"/>
</dbReference>
<accession>A0A7W0C0B4</accession>
<dbReference type="AlphaFoldDB" id="A0A7W0C0B4"/>
<name>A0A7W0C0B4_9BACL</name>
<dbReference type="EMBL" id="JACDUT010000005">
    <property type="protein sequence ID" value="MBA2875079.1"/>
    <property type="molecule type" value="Genomic_DNA"/>
</dbReference>
<keyword evidence="2" id="KW-1185">Reference proteome</keyword>
<gene>
    <name evidence="1" type="ORF">HNR31_001852</name>
</gene>
<protein>
    <submittedName>
        <fullName evidence="1">Putative membrane protein</fullName>
    </submittedName>
</protein>
<comment type="caution">
    <text evidence="1">The sequence shown here is derived from an EMBL/GenBank/DDBJ whole genome shotgun (WGS) entry which is preliminary data.</text>
</comment>
<sequence>MNIAEFKHKFIASKNYEPTDMNELLDFARQVYLRGEITIAEYRDIARELEKAGACKPDFNNEYIEL</sequence>
<organism evidence="1 2">
    <name type="scientific">Thermaerobacillus caldiproteolyticus</name>
    <dbReference type="NCBI Taxonomy" id="247480"/>
    <lineage>
        <taxon>Bacteria</taxon>
        <taxon>Bacillati</taxon>
        <taxon>Bacillota</taxon>
        <taxon>Bacilli</taxon>
        <taxon>Bacillales</taxon>
        <taxon>Anoxybacillaceae</taxon>
        <taxon>Thermaerobacillus</taxon>
    </lineage>
</organism>
<evidence type="ECO:0000313" key="2">
    <source>
        <dbReference type="Proteomes" id="UP000523087"/>
    </source>
</evidence>
<reference evidence="1 2" key="1">
    <citation type="submission" date="2020-07" db="EMBL/GenBank/DDBJ databases">
        <title>Genomic Encyclopedia of Type Strains, Phase IV (KMG-IV): sequencing the most valuable type-strain genomes for metagenomic binning, comparative biology and taxonomic classification.</title>
        <authorList>
            <person name="Goeker M."/>
        </authorList>
    </citation>
    <scope>NUCLEOTIDE SEQUENCE [LARGE SCALE GENOMIC DNA]</scope>
    <source>
        <strain evidence="1 2">DSM 15730</strain>
    </source>
</reference>
<evidence type="ECO:0000313" key="1">
    <source>
        <dbReference type="EMBL" id="MBA2875079.1"/>
    </source>
</evidence>
<dbReference type="Pfam" id="PF14178">
    <property type="entry name" value="YppF"/>
    <property type="match status" value="1"/>
</dbReference>
<dbReference type="Proteomes" id="UP000523087">
    <property type="component" value="Unassembled WGS sequence"/>
</dbReference>
<dbReference type="RefSeq" id="WP_181555942.1">
    <property type="nucleotide sequence ID" value="NZ_CP064060.1"/>
</dbReference>